<evidence type="ECO:0000313" key="1">
    <source>
        <dbReference type="EMBL" id="ELQ35236.1"/>
    </source>
</evidence>
<protein>
    <submittedName>
        <fullName evidence="1">Uncharacterized protein</fullName>
    </submittedName>
</protein>
<name>A0AA97PHW3_PYRO3</name>
<reference evidence="1" key="1">
    <citation type="journal article" date="2012" name="PLoS Genet.">
        <title>Comparative analysis of the genomes of two field isolates of the rice blast fungus Magnaporthe oryzae.</title>
        <authorList>
            <person name="Xue M."/>
            <person name="Yang J."/>
            <person name="Li Z."/>
            <person name="Hu S."/>
            <person name="Yao N."/>
            <person name="Dean R.A."/>
            <person name="Zhao W."/>
            <person name="Shen M."/>
            <person name="Zhang H."/>
            <person name="Li C."/>
            <person name="Liu L."/>
            <person name="Cao L."/>
            <person name="Xu X."/>
            <person name="Xing Y."/>
            <person name="Hsiang T."/>
            <person name="Zhang Z."/>
            <person name="Xu J.R."/>
            <person name="Peng Y.L."/>
        </authorList>
    </citation>
    <scope>NUCLEOTIDE SEQUENCE</scope>
    <source>
        <strain evidence="1">Y34</strain>
    </source>
</reference>
<dbReference type="Proteomes" id="UP000011086">
    <property type="component" value="Unassembled WGS sequence"/>
</dbReference>
<gene>
    <name evidence="1" type="ORF">OOU_Y34scaffold00720g30</name>
</gene>
<proteinExistence type="predicted"/>
<accession>A0AA97PHW3</accession>
<organism evidence="1">
    <name type="scientific">Pyricularia oryzae (strain Y34)</name>
    <name type="common">Rice blast fungus</name>
    <name type="synonym">Magnaporthe oryzae</name>
    <dbReference type="NCBI Taxonomy" id="1143189"/>
    <lineage>
        <taxon>Eukaryota</taxon>
        <taxon>Fungi</taxon>
        <taxon>Dikarya</taxon>
        <taxon>Ascomycota</taxon>
        <taxon>Pezizomycotina</taxon>
        <taxon>Sordariomycetes</taxon>
        <taxon>Sordariomycetidae</taxon>
        <taxon>Magnaporthales</taxon>
        <taxon>Pyriculariaceae</taxon>
        <taxon>Pyricularia</taxon>
    </lineage>
</organism>
<dbReference type="AlphaFoldDB" id="A0AA97PHW3"/>
<sequence length="22" mass="2537">MYLKVLKALKDGHVPSNWQVLP</sequence>
<dbReference type="EMBL" id="JH793283">
    <property type="protein sequence ID" value="ELQ35236.1"/>
    <property type="molecule type" value="Genomic_DNA"/>
</dbReference>